<dbReference type="VEuPathDB" id="PlasmoDB:PVP01_0003700"/>
<keyword evidence="1" id="KW-1133">Transmembrane helix</keyword>
<reference evidence="2 3" key="1">
    <citation type="submission" date="2016-07" db="EMBL/GenBank/DDBJ databases">
        <authorList>
            <consortium name="Pathogen Informatics"/>
        </authorList>
    </citation>
    <scope>NUCLEOTIDE SEQUENCE [LARGE SCALE GENOMIC DNA]</scope>
</reference>
<dbReference type="EMBL" id="FLYI01000466">
    <property type="protein sequence ID" value="SCA82054.1"/>
    <property type="molecule type" value="Genomic_DNA"/>
</dbReference>
<feature type="transmembrane region" description="Helical" evidence="1">
    <location>
        <begin position="260"/>
        <end position="279"/>
    </location>
</feature>
<accession>A0A1G4E6Q0</accession>
<name>A0A1G4E6Q0_PLAVI</name>
<gene>
    <name evidence="2" type="ORF">PVC01_000106800</name>
</gene>
<keyword evidence="1" id="KW-0812">Transmembrane</keyword>
<proteinExistence type="predicted"/>
<organism evidence="2 3">
    <name type="scientific">Plasmodium vivax</name>
    <name type="common">malaria parasite P. vivax</name>
    <dbReference type="NCBI Taxonomy" id="5855"/>
    <lineage>
        <taxon>Eukaryota</taxon>
        <taxon>Sar</taxon>
        <taxon>Alveolata</taxon>
        <taxon>Apicomplexa</taxon>
        <taxon>Aconoidasida</taxon>
        <taxon>Haemosporida</taxon>
        <taxon>Plasmodiidae</taxon>
        <taxon>Plasmodium</taxon>
        <taxon>Plasmodium (Plasmodium)</taxon>
    </lineage>
</organism>
<dbReference type="VEuPathDB" id="PlasmoDB:PVX_160260"/>
<evidence type="ECO:0000313" key="3">
    <source>
        <dbReference type="Proteomes" id="UP000305196"/>
    </source>
</evidence>
<evidence type="ECO:0000256" key="1">
    <source>
        <dbReference type="SAM" id="Phobius"/>
    </source>
</evidence>
<protein>
    <submittedName>
        <fullName evidence="2">VIR protein</fullName>
    </submittedName>
</protein>
<dbReference type="VEuPathDB" id="PlasmoDB:PVPAM_080007300"/>
<sequence length="330" mass="39106">MASISYFEHSCKLSAFIKSLDKDPQMEKVDIDSYLNSVKEDQKETVREIYSHLKSLYSSIEKQDENIKFYCCSYLNYWLDKQRNENAKRLNSDAWEVIYKLWNTLKNPSVSCKRHYYYEPLDAMKMCFDLMVYCVNRDELKQKCQQNDDVFKTTYCNNFNTYTNHYYTQFTAHVKCIKDTNNYVHYNWRFSDSCTLHNVAKTFPKYDEESQTIVDDKSREQIQKCTNPEPSETMDCYMLDGVPVTLEELSTTINAIPLKYGIYASSSFLGFFSLGLYLYKKTRHASLIRTNSSMEKKINKNTDKKSSHEQVKKSNSKNKYYKFSYNPIQN</sequence>
<evidence type="ECO:0000313" key="2">
    <source>
        <dbReference type="EMBL" id="SCA82054.1"/>
    </source>
</evidence>
<dbReference type="Proteomes" id="UP000305196">
    <property type="component" value="Unassembled WGS sequence"/>
</dbReference>
<keyword evidence="1" id="KW-0472">Membrane</keyword>
<dbReference type="AlphaFoldDB" id="A0A1G4E6Q0"/>
<dbReference type="VEuPathDB" id="PlasmoDB:PVW1_000009100"/>